<dbReference type="GO" id="GO:0016020">
    <property type="term" value="C:membrane"/>
    <property type="evidence" value="ECO:0007669"/>
    <property type="project" value="UniProtKB-SubCell"/>
</dbReference>
<dbReference type="STRING" id="6183.A0A3Q0KU07"/>
<evidence type="ECO:0000313" key="12">
    <source>
        <dbReference type="Proteomes" id="UP000008854"/>
    </source>
</evidence>
<evidence type="ECO:0000256" key="3">
    <source>
        <dbReference type="ARBA" id="ARBA00022676"/>
    </source>
</evidence>
<dbReference type="GO" id="GO:0008375">
    <property type="term" value="F:acetylglucosaminyltransferase activity"/>
    <property type="evidence" value="ECO:0007669"/>
    <property type="project" value="TreeGrafter"/>
</dbReference>
<protein>
    <submittedName>
        <fullName evidence="13">Putative glycosyltransferase 14 family member</fullName>
    </submittedName>
</protein>
<sequence>MLIIPLKLTSSRFLNHIIIRSIGIGSFLIILLLIFNHLSIPSDIHIHYYYSNGTQIKRYNISHVCEYLFRNSTVNHSHEIFESNQLLWNDGFFNLSNPYRCEQFKLFYGHSVNLSKEEEQFPLAFSIAIHQSTKQVSRLLRLIYRPHNLYCIHVDSKSPQTLYDDVLHSAKCFGPNIIVVNRSESVNVQWGYYSILEVFLLCADKLLNNTDYMWKYILNVNGQELPLRTNWELVAALKAINGSNVVEGLGPRFNRNRWPNKTFEFPIVWNKGSFYMALKREFIQFYKTDLKSQKILDAIKSEKHLQKHPDELYFPTLNHNPQFGAPGACINNDKKNLSSPFIARYVNWGKQNCLSQHTRRTVCIIGKAHLPFIPSRMEFFVNKFQENFQPIAYDCTEYYIMNKVIKEMQTKQLDPNFDVTFYSRLHCSSNHI</sequence>
<keyword evidence="6" id="KW-0735">Signal-anchor</keyword>
<reference evidence="12" key="1">
    <citation type="journal article" date="2012" name="PLoS Negl. Trop. Dis.">
        <title>A systematically improved high quality genome and transcriptome of the human blood fluke Schistosoma mansoni.</title>
        <authorList>
            <person name="Protasio A.V."/>
            <person name="Tsai I.J."/>
            <person name="Babbage A."/>
            <person name="Nichol S."/>
            <person name="Hunt M."/>
            <person name="Aslett M.A."/>
            <person name="De Silva N."/>
            <person name="Velarde G.S."/>
            <person name="Anderson T.J."/>
            <person name="Clark R.C."/>
            <person name="Davidson C."/>
            <person name="Dillon G.P."/>
            <person name="Holroyd N.E."/>
            <person name="LoVerde P.T."/>
            <person name="Lloyd C."/>
            <person name="McQuillan J."/>
            <person name="Oliveira G."/>
            <person name="Otto T.D."/>
            <person name="Parker-Manuel S.J."/>
            <person name="Quail M.A."/>
            <person name="Wilson R.A."/>
            <person name="Zerlotini A."/>
            <person name="Dunne D.W."/>
            <person name="Berriman M."/>
        </authorList>
    </citation>
    <scope>NUCLEOTIDE SEQUENCE [LARGE SCALE GENOMIC DNA]</scope>
    <source>
        <strain evidence="12">Puerto Rican</strain>
    </source>
</reference>
<evidence type="ECO:0000256" key="8">
    <source>
        <dbReference type="ARBA" id="ARBA00023136"/>
    </source>
</evidence>
<dbReference type="PANTHER" id="PTHR19297:SF185">
    <property type="entry name" value="BETA-1,3-GALACTOSYL-O-GLYCOSYL-GLYCOPROTEIN BETA-1,6-N-ACETYLGLUCOSAMINYLTRANSFERASE 3"/>
    <property type="match status" value="1"/>
</dbReference>
<dbReference type="AlphaFoldDB" id="A0A3Q0KU07"/>
<dbReference type="InterPro" id="IPR003406">
    <property type="entry name" value="Glyco_trans_14"/>
</dbReference>
<feature type="transmembrane region" description="Helical" evidence="11">
    <location>
        <begin position="17"/>
        <end position="35"/>
    </location>
</feature>
<dbReference type="Pfam" id="PF02485">
    <property type="entry name" value="Branch"/>
    <property type="match status" value="1"/>
</dbReference>
<evidence type="ECO:0000256" key="11">
    <source>
        <dbReference type="SAM" id="Phobius"/>
    </source>
</evidence>
<dbReference type="WBParaSite" id="Smp_187360.1">
    <property type="protein sequence ID" value="Smp_187360.1"/>
    <property type="gene ID" value="Smp_187360"/>
</dbReference>
<evidence type="ECO:0000256" key="7">
    <source>
        <dbReference type="ARBA" id="ARBA00022989"/>
    </source>
</evidence>
<keyword evidence="7 11" id="KW-1133">Transmembrane helix</keyword>
<evidence type="ECO:0000256" key="5">
    <source>
        <dbReference type="ARBA" id="ARBA00022692"/>
    </source>
</evidence>
<proteinExistence type="inferred from homology"/>
<reference evidence="13" key="2">
    <citation type="submission" date="2018-12" db="UniProtKB">
        <authorList>
            <consortium name="WormBaseParasite"/>
        </authorList>
    </citation>
    <scope>IDENTIFICATION</scope>
    <source>
        <strain evidence="13">Puerto Rican</strain>
    </source>
</reference>
<dbReference type="Proteomes" id="UP000008854">
    <property type="component" value="Unassembled WGS sequence"/>
</dbReference>
<evidence type="ECO:0000256" key="4">
    <source>
        <dbReference type="ARBA" id="ARBA00022679"/>
    </source>
</evidence>
<comment type="subcellular location">
    <subcellularLocation>
        <location evidence="1">Membrane</location>
        <topology evidence="1">Single-pass type II membrane protein</topology>
    </subcellularLocation>
</comment>
<name>A0A3Q0KU07_SCHMA</name>
<evidence type="ECO:0000256" key="1">
    <source>
        <dbReference type="ARBA" id="ARBA00004606"/>
    </source>
</evidence>
<evidence type="ECO:0000256" key="6">
    <source>
        <dbReference type="ARBA" id="ARBA00022968"/>
    </source>
</evidence>
<keyword evidence="4" id="KW-0808">Transferase</keyword>
<keyword evidence="8 11" id="KW-0472">Membrane</keyword>
<keyword evidence="3" id="KW-0328">Glycosyltransferase</keyword>
<dbReference type="PANTHER" id="PTHR19297">
    <property type="entry name" value="GLYCOSYLTRANSFERASE 14 FAMILY MEMBER"/>
    <property type="match status" value="1"/>
</dbReference>
<keyword evidence="9" id="KW-0325">Glycoprotein</keyword>
<evidence type="ECO:0000256" key="2">
    <source>
        <dbReference type="ARBA" id="ARBA00004922"/>
    </source>
</evidence>
<keyword evidence="12" id="KW-1185">Reference proteome</keyword>
<accession>A0A3Q0KU07</accession>
<keyword evidence="5 11" id="KW-0812">Transmembrane</keyword>
<dbReference type="InParanoid" id="A0A3Q0KU07"/>
<evidence type="ECO:0000256" key="9">
    <source>
        <dbReference type="ARBA" id="ARBA00023180"/>
    </source>
</evidence>
<comment type="pathway">
    <text evidence="2">Protein modification; protein glycosylation.</text>
</comment>
<evidence type="ECO:0000256" key="10">
    <source>
        <dbReference type="ARBA" id="ARBA00038150"/>
    </source>
</evidence>
<organism evidence="12 13">
    <name type="scientific">Schistosoma mansoni</name>
    <name type="common">Blood fluke</name>
    <dbReference type="NCBI Taxonomy" id="6183"/>
    <lineage>
        <taxon>Eukaryota</taxon>
        <taxon>Metazoa</taxon>
        <taxon>Spiralia</taxon>
        <taxon>Lophotrochozoa</taxon>
        <taxon>Platyhelminthes</taxon>
        <taxon>Trematoda</taxon>
        <taxon>Digenea</taxon>
        <taxon>Strigeidida</taxon>
        <taxon>Schistosomatoidea</taxon>
        <taxon>Schistosomatidae</taxon>
        <taxon>Schistosoma</taxon>
    </lineage>
</organism>
<evidence type="ECO:0000313" key="13">
    <source>
        <dbReference type="WBParaSite" id="Smp_187360.1"/>
    </source>
</evidence>
<comment type="similarity">
    <text evidence="10">Belongs to the glycosyltransferase 14 family.</text>
</comment>